<organism evidence="2 3">
    <name type="scientific">Thermoproteus uzoniensis (strain 768-20)</name>
    <dbReference type="NCBI Taxonomy" id="999630"/>
    <lineage>
        <taxon>Archaea</taxon>
        <taxon>Thermoproteota</taxon>
        <taxon>Thermoprotei</taxon>
        <taxon>Thermoproteales</taxon>
        <taxon>Thermoproteaceae</taxon>
        <taxon>Thermoproteus</taxon>
    </lineage>
</organism>
<reference key="2">
    <citation type="submission" date="2011-03" db="EMBL/GenBank/DDBJ databases">
        <title>Complete genome sequence of the thermoacidophilic crenarchaeon Thermoproteus uzoniensis 768-20.</title>
        <authorList>
            <person name="Mardanov A.V."/>
            <person name="Gumerov V.M."/>
            <person name="Beletsky A.V."/>
            <person name="Prokofeva M.I."/>
            <person name="Bonch-Osmolovskaya E.A."/>
            <person name="Ravin N.V."/>
            <person name="Skryabin K.G."/>
        </authorList>
    </citation>
    <scope>NUCLEOTIDE SEQUENCE</scope>
    <source>
        <strain>768-20</strain>
    </source>
</reference>
<sequence>MEKRYRFLDYYAVAASLGILIALSSFLSSEPKPLHAVLATVLAVAAVAVLFEWTCGYIRVFVVDDDKIVSLCLGRKNYVAFRAEVRRVVLENFLLYSRLSFVGGGKAGHIEAPGYVVEKLARDISAWWEVEMHEVWRPIPLPQLESRQ</sequence>
<dbReference type="GeneID" id="10360744"/>
<keyword evidence="1" id="KW-0472">Membrane</keyword>
<evidence type="ECO:0000313" key="2">
    <source>
        <dbReference type="EMBL" id="AEA12693.1"/>
    </source>
</evidence>
<keyword evidence="1" id="KW-0812">Transmembrane</keyword>
<keyword evidence="1" id="KW-1133">Transmembrane helix</keyword>
<evidence type="ECO:0000313" key="3">
    <source>
        <dbReference type="Proteomes" id="UP000008138"/>
    </source>
</evidence>
<dbReference type="EMBL" id="CP002590">
    <property type="protein sequence ID" value="AEA12693.1"/>
    <property type="molecule type" value="Genomic_DNA"/>
</dbReference>
<dbReference type="AlphaFoldDB" id="F2L0L1"/>
<gene>
    <name evidence="2" type="ordered locus">TUZN_1216</name>
</gene>
<reference evidence="2 3" key="1">
    <citation type="journal article" date="2011" name="J. Bacteriol.">
        <title>Complete genome sequence of the thermoacidophilic crenarchaeon Thermoproteus uzoniensis 768-20.</title>
        <authorList>
            <person name="Mardanov A.V."/>
            <person name="Gumerov V.M."/>
            <person name="Beletsky A.V."/>
            <person name="Prokofeva M.I."/>
            <person name="Bonch-Osmolovskaya E.A."/>
            <person name="Ravin N.V."/>
            <person name="Skryabin K.G."/>
        </authorList>
    </citation>
    <scope>NUCLEOTIDE SEQUENCE [LARGE SCALE GENOMIC DNA]</scope>
    <source>
        <strain evidence="2 3">768-20</strain>
    </source>
</reference>
<accession>F2L0L1</accession>
<dbReference type="RefSeq" id="WP_013680029.1">
    <property type="nucleotide sequence ID" value="NC_015315.1"/>
</dbReference>
<keyword evidence="3" id="KW-1185">Reference proteome</keyword>
<dbReference type="HOGENOM" id="CLU_1754810_0_0_2"/>
<feature type="transmembrane region" description="Helical" evidence="1">
    <location>
        <begin position="33"/>
        <end position="51"/>
    </location>
</feature>
<proteinExistence type="predicted"/>
<feature type="transmembrane region" description="Helical" evidence="1">
    <location>
        <begin position="7"/>
        <end position="27"/>
    </location>
</feature>
<name>F2L0L1_THEU7</name>
<evidence type="ECO:0000256" key="1">
    <source>
        <dbReference type="SAM" id="Phobius"/>
    </source>
</evidence>
<dbReference type="Proteomes" id="UP000008138">
    <property type="component" value="Chromosome"/>
</dbReference>
<protein>
    <submittedName>
        <fullName evidence="2">Uncharacterized protein</fullName>
    </submittedName>
</protein>
<dbReference type="KEGG" id="tuz:TUZN_1216"/>
<dbReference type="eggNOG" id="arCOG14037">
    <property type="taxonomic scope" value="Archaea"/>
</dbReference>